<evidence type="ECO:0000313" key="7">
    <source>
        <dbReference type="EMBL" id="RKN83609.1"/>
    </source>
</evidence>
<name>A0A3B0CGS7_9FLAO</name>
<dbReference type="PROSITE" id="PS51007">
    <property type="entry name" value="CYTC"/>
    <property type="match status" value="1"/>
</dbReference>
<keyword evidence="1 4" id="KW-0349">Heme</keyword>
<feature type="compositionally biased region" description="Basic and acidic residues" evidence="5">
    <location>
        <begin position="62"/>
        <end position="75"/>
    </location>
</feature>
<evidence type="ECO:0000256" key="5">
    <source>
        <dbReference type="SAM" id="MobiDB-lite"/>
    </source>
</evidence>
<feature type="domain" description="Cytochrome c" evidence="6">
    <location>
        <begin position="45"/>
        <end position="131"/>
    </location>
</feature>
<dbReference type="GO" id="GO:0046872">
    <property type="term" value="F:metal ion binding"/>
    <property type="evidence" value="ECO:0007669"/>
    <property type="project" value="UniProtKB-KW"/>
</dbReference>
<feature type="region of interest" description="Disordered" evidence="5">
    <location>
        <begin position="61"/>
        <end position="80"/>
    </location>
</feature>
<dbReference type="InterPro" id="IPR009056">
    <property type="entry name" value="Cyt_c-like_dom"/>
</dbReference>
<protein>
    <submittedName>
        <fullName evidence="7">Cytochrome c</fullName>
    </submittedName>
</protein>
<sequence>MRTVRNLVVIAIVSFAFYSFTEEVQEEWVVPEEYEKMKNPTDPAVDLNIGKSLYNKHCKSCHGKEGYGDGPKADEVEGDLGDFSSEEFHAQSDGAIFYKSYIGRFDMPNYEKKIPDEEDMWLVVNYMRTMKE</sequence>
<dbReference type="Proteomes" id="UP000276603">
    <property type="component" value="Unassembled WGS sequence"/>
</dbReference>
<evidence type="ECO:0000313" key="8">
    <source>
        <dbReference type="Proteomes" id="UP000276603"/>
    </source>
</evidence>
<dbReference type="OrthoDB" id="9811395at2"/>
<dbReference type="Gene3D" id="1.10.760.10">
    <property type="entry name" value="Cytochrome c-like domain"/>
    <property type="match status" value="1"/>
</dbReference>
<evidence type="ECO:0000256" key="3">
    <source>
        <dbReference type="ARBA" id="ARBA00023004"/>
    </source>
</evidence>
<dbReference type="GO" id="GO:0020037">
    <property type="term" value="F:heme binding"/>
    <property type="evidence" value="ECO:0007669"/>
    <property type="project" value="InterPro"/>
</dbReference>
<evidence type="ECO:0000256" key="4">
    <source>
        <dbReference type="PROSITE-ProRule" id="PRU00433"/>
    </source>
</evidence>
<evidence type="ECO:0000259" key="6">
    <source>
        <dbReference type="PROSITE" id="PS51007"/>
    </source>
</evidence>
<gene>
    <name evidence="7" type="ORF">D7Z94_00540</name>
</gene>
<proteinExistence type="predicted"/>
<organism evidence="7 8">
    <name type="scientific">Ulvibacterium marinum</name>
    <dbReference type="NCBI Taxonomy" id="2419782"/>
    <lineage>
        <taxon>Bacteria</taxon>
        <taxon>Pseudomonadati</taxon>
        <taxon>Bacteroidota</taxon>
        <taxon>Flavobacteriia</taxon>
        <taxon>Flavobacteriales</taxon>
        <taxon>Flavobacteriaceae</taxon>
        <taxon>Ulvibacterium</taxon>
    </lineage>
</organism>
<dbReference type="Pfam" id="PF00034">
    <property type="entry name" value="Cytochrom_C"/>
    <property type="match status" value="1"/>
</dbReference>
<dbReference type="InterPro" id="IPR036909">
    <property type="entry name" value="Cyt_c-like_dom_sf"/>
</dbReference>
<dbReference type="RefSeq" id="WP_120709568.1">
    <property type="nucleotide sequence ID" value="NZ_CANMKH010000001.1"/>
</dbReference>
<evidence type="ECO:0000256" key="1">
    <source>
        <dbReference type="ARBA" id="ARBA00022617"/>
    </source>
</evidence>
<comment type="caution">
    <text evidence="7">The sequence shown here is derived from an EMBL/GenBank/DDBJ whole genome shotgun (WGS) entry which is preliminary data.</text>
</comment>
<dbReference type="GO" id="GO:0009055">
    <property type="term" value="F:electron transfer activity"/>
    <property type="evidence" value="ECO:0007669"/>
    <property type="project" value="InterPro"/>
</dbReference>
<dbReference type="SUPFAM" id="SSF46626">
    <property type="entry name" value="Cytochrome c"/>
    <property type="match status" value="1"/>
</dbReference>
<keyword evidence="8" id="KW-1185">Reference proteome</keyword>
<reference evidence="7 8" key="1">
    <citation type="submission" date="2018-10" db="EMBL/GenBank/DDBJ databases">
        <title>Ulvibacterium marinum gen. nov., sp. nov., a novel marine bacterium of the family Flavobacteriaceae, isolated from a culture of the green alga Ulva prolifera.</title>
        <authorList>
            <person name="Zhang Z."/>
        </authorList>
    </citation>
    <scope>NUCLEOTIDE SEQUENCE [LARGE SCALE GENOMIC DNA]</scope>
    <source>
        <strain evidence="7 8">CCMM003</strain>
    </source>
</reference>
<accession>A0A3B0CGS7</accession>
<dbReference type="AlphaFoldDB" id="A0A3B0CGS7"/>
<keyword evidence="2 4" id="KW-0479">Metal-binding</keyword>
<dbReference type="EMBL" id="RBCJ01000001">
    <property type="protein sequence ID" value="RKN83609.1"/>
    <property type="molecule type" value="Genomic_DNA"/>
</dbReference>
<evidence type="ECO:0000256" key="2">
    <source>
        <dbReference type="ARBA" id="ARBA00022723"/>
    </source>
</evidence>
<keyword evidence="3 4" id="KW-0408">Iron</keyword>